<dbReference type="AlphaFoldDB" id="A0A6F8SSE0"/>
<reference evidence="1 2" key="1">
    <citation type="submission" date="2020-02" db="EMBL/GenBank/DDBJ databases">
        <title>Complete Genome Sequence of Halomonas meridiana strain BAA-801, Isolated from Deep Sea Thermal Vent.</title>
        <authorList>
            <person name="Takahashi Y."/>
            <person name="Takahashi H."/>
            <person name="Galipon J."/>
            <person name="Arakawa K."/>
        </authorList>
    </citation>
    <scope>NUCLEOTIDE SEQUENCE [LARGE SCALE GENOMIC DNA]</scope>
    <source>
        <strain evidence="1 2">Slthf1</strain>
    </source>
</reference>
<evidence type="ECO:0000313" key="2">
    <source>
        <dbReference type="Proteomes" id="UP000503197"/>
    </source>
</evidence>
<accession>A0A6F8SSE0</accession>
<proteinExistence type="predicted"/>
<gene>
    <name evidence="1" type="ORF">HMSLTHF_06150</name>
</gene>
<dbReference type="EMBL" id="AP022821">
    <property type="protein sequence ID" value="BCA90840.1"/>
    <property type="molecule type" value="Genomic_DNA"/>
</dbReference>
<name>A0A6F8SSE0_9GAMM</name>
<dbReference type="OrthoDB" id="9803878at2"/>
<organism evidence="1 2">
    <name type="scientific">Vreelandella aquamarina</name>
    <dbReference type="NCBI Taxonomy" id="77097"/>
    <lineage>
        <taxon>Bacteria</taxon>
        <taxon>Pseudomonadati</taxon>
        <taxon>Pseudomonadota</taxon>
        <taxon>Gammaproteobacteria</taxon>
        <taxon>Oceanospirillales</taxon>
        <taxon>Halomonadaceae</taxon>
        <taxon>Vreelandella</taxon>
    </lineage>
</organism>
<evidence type="ECO:0008006" key="3">
    <source>
        <dbReference type="Google" id="ProtNLM"/>
    </source>
</evidence>
<evidence type="ECO:0000313" key="1">
    <source>
        <dbReference type="EMBL" id="BCA90840.1"/>
    </source>
</evidence>
<sequence length="134" mass="15488">MAQVLHQRATTTHAIREDIQRSTESVATLSRRYGINPKTVRKWRSRTSVEVVRMGPKAARSTSLTRSSLHRLYQRHGTSQRPRAGEATREKKFFKHYPIGYLHIDISDIQTGEGKAYLFVSMDRTSKFVHAQLY</sequence>
<dbReference type="Proteomes" id="UP000503197">
    <property type="component" value="Chromosome"/>
</dbReference>
<protein>
    <recommendedName>
        <fullName evidence="3">Integrase catalytic domain-containing protein</fullName>
    </recommendedName>
</protein>